<accession>A0ABS9SFV4</accession>
<dbReference type="EMBL" id="JAKWBL010000001">
    <property type="protein sequence ID" value="MCH5597241.1"/>
    <property type="molecule type" value="Genomic_DNA"/>
</dbReference>
<name>A0ABS9SFV4_9BACT</name>
<evidence type="ECO:0000313" key="3">
    <source>
        <dbReference type="EMBL" id="MCH5597241.1"/>
    </source>
</evidence>
<evidence type="ECO:0000256" key="2">
    <source>
        <dbReference type="SAM" id="SignalP"/>
    </source>
</evidence>
<gene>
    <name evidence="3" type="ORF">MKP09_04655</name>
</gene>
<dbReference type="Proteomes" id="UP001202248">
    <property type="component" value="Unassembled WGS sequence"/>
</dbReference>
<proteinExistence type="predicted"/>
<feature type="transmembrane region" description="Helical" evidence="1">
    <location>
        <begin position="45"/>
        <end position="65"/>
    </location>
</feature>
<feature type="signal peptide" evidence="2">
    <location>
        <begin position="1"/>
        <end position="21"/>
    </location>
</feature>
<feature type="chain" id="PRO_5047489298" evidence="2">
    <location>
        <begin position="22"/>
        <end position="66"/>
    </location>
</feature>
<dbReference type="RefSeq" id="WP_240826640.1">
    <property type="nucleotide sequence ID" value="NZ_JAKWBL010000001.1"/>
</dbReference>
<keyword evidence="1" id="KW-0472">Membrane</keyword>
<reference evidence="3 4" key="1">
    <citation type="submission" date="2022-02" db="EMBL/GenBank/DDBJ databases">
        <authorList>
            <person name="Min J."/>
        </authorList>
    </citation>
    <scope>NUCLEOTIDE SEQUENCE [LARGE SCALE GENOMIC DNA]</scope>
    <source>
        <strain evidence="3 4">GR10-1</strain>
    </source>
</reference>
<comment type="caution">
    <text evidence="3">The sequence shown here is derived from an EMBL/GenBank/DDBJ whole genome shotgun (WGS) entry which is preliminary data.</text>
</comment>
<keyword evidence="4" id="KW-1185">Reference proteome</keyword>
<keyword evidence="1" id="KW-1133">Transmembrane helix</keyword>
<keyword evidence="2" id="KW-0732">Signal</keyword>
<protein>
    <submittedName>
        <fullName evidence="3">Uncharacterized protein</fullName>
    </submittedName>
</protein>
<evidence type="ECO:0000313" key="4">
    <source>
        <dbReference type="Proteomes" id="UP001202248"/>
    </source>
</evidence>
<evidence type="ECO:0000256" key="1">
    <source>
        <dbReference type="SAM" id="Phobius"/>
    </source>
</evidence>
<organism evidence="3 4">
    <name type="scientific">Niabella ginsengisoli</name>
    <dbReference type="NCBI Taxonomy" id="522298"/>
    <lineage>
        <taxon>Bacteria</taxon>
        <taxon>Pseudomonadati</taxon>
        <taxon>Bacteroidota</taxon>
        <taxon>Chitinophagia</taxon>
        <taxon>Chitinophagales</taxon>
        <taxon>Chitinophagaceae</taxon>
        <taxon>Niabella</taxon>
    </lineage>
</organism>
<sequence length="66" mass="6960">MKRKMIIGAVALFAFAGAANAQGFADAKFGIKGDGTTQILLMVEKGLSMQVKALIASMLVLLVLYL</sequence>
<keyword evidence="1" id="KW-0812">Transmembrane</keyword>